<dbReference type="EMBL" id="BMIJ01000006">
    <property type="protein sequence ID" value="GGC01905.1"/>
    <property type="molecule type" value="Genomic_DNA"/>
</dbReference>
<protein>
    <recommendedName>
        <fullName evidence="4">AIG2 family protein</fullName>
    </recommendedName>
</protein>
<reference evidence="3" key="1">
    <citation type="journal article" date="2019" name="Int. J. Syst. Evol. Microbiol.">
        <title>The Global Catalogue of Microorganisms (GCM) 10K type strain sequencing project: providing services to taxonomists for standard genome sequencing and annotation.</title>
        <authorList>
            <consortium name="The Broad Institute Genomics Platform"/>
            <consortium name="The Broad Institute Genome Sequencing Center for Infectious Disease"/>
            <person name="Wu L."/>
            <person name="Ma J."/>
        </authorList>
    </citation>
    <scope>NUCLEOTIDE SEQUENCE [LARGE SCALE GENOMIC DNA]</scope>
    <source>
        <strain evidence="3">CGMCC 1.15341</strain>
    </source>
</reference>
<dbReference type="PANTHER" id="PTHR12935:SF0">
    <property type="entry name" value="GAMMA-GLUTAMYLCYCLOTRANSFERASE"/>
    <property type="match status" value="1"/>
</dbReference>
<gene>
    <name evidence="2" type="ORF">GCM10011352_30060</name>
</gene>
<comment type="caution">
    <text evidence="2">The sequence shown here is derived from an EMBL/GenBank/DDBJ whole genome shotgun (WGS) entry which is preliminary data.</text>
</comment>
<dbReference type="Gene3D" id="3.10.490.10">
    <property type="entry name" value="Gamma-glutamyl cyclotransferase-like"/>
    <property type="match status" value="1"/>
</dbReference>
<dbReference type="Pfam" id="PF13772">
    <property type="entry name" value="AIG2_2"/>
    <property type="match status" value="1"/>
</dbReference>
<dbReference type="InterPro" id="IPR017939">
    <property type="entry name" value="G-Glutamylcylcotransferase"/>
</dbReference>
<organism evidence="2 3">
    <name type="scientific">Marinobacterium zhoushanense</name>
    <dbReference type="NCBI Taxonomy" id="1679163"/>
    <lineage>
        <taxon>Bacteria</taxon>
        <taxon>Pseudomonadati</taxon>
        <taxon>Pseudomonadota</taxon>
        <taxon>Gammaproteobacteria</taxon>
        <taxon>Oceanospirillales</taxon>
        <taxon>Oceanospirillaceae</taxon>
        <taxon>Marinobacterium</taxon>
    </lineage>
</organism>
<dbReference type="InterPro" id="IPR036568">
    <property type="entry name" value="GGCT-like_sf"/>
</dbReference>
<dbReference type="PANTHER" id="PTHR12935">
    <property type="entry name" value="GAMMA-GLUTAMYLCYCLOTRANSFERASE"/>
    <property type="match status" value="1"/>
</dbReference>
<sequence>MHYFAYGSNMSIARLRNRVPSAKRLGRYRLESHDLRFHKCGGDGSGKCDAFYTGNREHQVIGVLYHIDPLEKPALDRAEGLGVGYGEKQVVVVGPAGELIEANTYWAMMTDPQMKPFTWYLNHVLVGAHEVALPAPYVDRIRLIESVEDPDRERDALERAIHGYTVGLQADGLIR</sequence>
<dbReference type="InterPro" id="IPR013024">
    <property type="entry name" value="GGCT-like"/>
</dbReference>
<proteinExistence type="predicted"/>
<keyword evidence="3" id="KW-1185">Reference proteome</keyword>
<evidence type="ECO:0000256" key="1">
    <source>
        <dbReference type="ARBA" id="ARBA00023239"/>
    </source>
</evidence>
<evidence type="ECO:0000313" key="3">
    <source>
        <dbReference type="Proteomes" id="UP000629025"/>
    </source>
</evidence>
<dbReference type="SUPFAM" id="SSF110857">
    <property type="entry name" value="Gamma-glutamyl cyclotransferase-like"/>
    <property type="match status" value="1"/>
</dbReference>
<evidence type="ECO:0000313" key="2">
    <source>
        <dbReference type="EMBL" id="GGC01905.1"/>
    </source>
</evidence>
<keyword evidence="1" id="KW-0456">Lyase</keyword>
<accession>A0ABQ1KJ01</accession>
<dbReference type="CDD" id="cd06661">
    <property type="entry name" value="GGCT_like"/>
    <property type="match status" value="1"/>
</dbReference>
<evidence type="ECO:0008006" key="4">
    <source>
        <dbReference type="Google" id="ProtNLM"/>
    </source>
</evidence>
<dbReference type="Proteomes" id="UP000629025">
    <property type="component" value="Unassembled WGS sequence"/>
</dbReference>
<name>A0ABQ1KJ01_9GAMM</name>